<dbReference type="EMBL" id="CP003651">
    <property type="protein sequence ID" value="AFL96201.1"/>
    <property type="molecule type" value="Genomic_DNA"/>
</dbReference>
<sequence>MDNLHEHSLGISEYWTREYLKRIFEFHFKRTPYWKRIAELLNPDLDELFQGSLVEVFEGLFNLGLTVEEDYLRSHWLDFVPVSYDGKIRFYQSSGTTRERAIGHWDARYVEVLHLYLRAALDSVYGLDGIYGNGHQMRVIAHGPYGWYQDEVSQLIWSYGGVLYFIGMETDGLKRVLREQGLEAVLKILDPLVRYTKRVMETDRINTVRTAPPLMSLFEPYSESIETAIVSGVGVNREFFKYLSNTFEGTLLIPLYGYYLFGDLVGIHRHGQFWYYPNYPTTIIFPLKQVDGEYRVVKRGERGRVGVIIARPEVLVVKFEDETALRVPPEGPFRWDGFGDPTRNLG</sequence>
<dbReference type="AlphaFoldDB" id="I3ZWW7"/>
<name>I3ZWW7_THECF</name>
<evidence type="ECO:0008006" key="3">
    <source>
        <dbReference type="Google" id="ProtNLM"/>
    </source>
</evidence>
<accession>I3ZWW7</accession>
<dbReference type="HOGENOM" id="CLU_800819_0_0_2"/>
<dbReference type="Proteomes" id="UP000006064">
    <property type="component" value="Chromosome"/>
</dbReference>
<gene>
    <name evidence="1" type="ORF">CL1_2007</name>
</gene>
<proteinExistence type="predicted"/>
<evidence type="ECO:0000313" key="2">
    <source>
        <dbReference type="Proteomes" id="UP000006064"/>
    </source>
</evidence>
<keyword evidence="2" id="KW-1185">Reference proteome</keyword>
<evidence type="ECO:0000313" key="1">
    <source>
        <dbReference type="EMBL" id="AFL96201.1"/>
    </source>
</evidence>
<protein>
    <recommendedName>
        <fullName evidence="3">Acyl-protein synthetase LuxE domain-containing protein</fullName>
    </recommendedName>
</protein>
<organism evidence="1 2">
    <name type="scientific">Thermococcus cleftensis (strain DSM 27260 / KACC 17922 / CL1)</name>
    <dbReference type="NCBI Taxonomy" id="163003"/>
    <lineage>
        <taxon>Archaea</taxon>
        <taxon>Methanobacteriati</taxon>
        <taxon>Methanobacteriota</taxon>
        <taxon>Thermococci</taxon>
        <taxon>Thermococcales</taxon>
        <taxon>Thermococcaceae</taxon>
        <taxon>Thermococcus</taxon>
    </lineage>
</organism>
<dbReference type="KEGG" id="thm:CL1_2007"/>
<dbReference type="STRING" id="163003.CL1_2007"/>
<reference evidence="1 2" key="1">
    <citation type="journal article" date="2012" name="J. Bacteriol.">
        <title>Complete Genome Sequence of the Hyperthermophilic Archaeon Thermococcus sp. Strain CL1, Isolated from a Paralvinella sp. Polychaete Worm Collected from a Hydrothermal Vent.</title>
        <authorList>
            <person name="Jung J.H."/>
            <person name="Holden J.F."/>
            <person name="Seo D.H."/>
            <person name="Park K.H."/>
            <person name="Shin H."/>
            <person name="Ryu S."/>
            <person name="Lee J.H."/>
            <person name="Park C.S."/>
        </authorList>
    </citation>
    <scope>NUCLEOTIDE SEQUENCE [LARGE SCALE GENOMIC DNA]</scope>
    <source>
        <strain evidence="2">DSM 27260 / KACC 17922 / CL1</strain>
    </source>
</reference>